<evidence type="ECO:0000313" key="11">
    <source>
        <dbReference type="Proteomes" id="UP000216361"/>
    </source>
</evidence>
<dbReference type="GO" id="GO:0003755">
    <property type="term" value="F:peptidyl-prolyl cis-trans isomerase activity"/>
    <property type="evidence" value="ECO:0007669"/>
    <property type="project" value="UniProtKB-KW"/>
</dbReference>
<dbReference type="PROSITE" id="PS50198">
    <property type="entry name" value="PPIC_PPIASE_2"/>
    <property type="match status" value="1"/>
</dbReference>
<evidence type="ECO:0000256" key="8">
    <source>
        <dbReference type="PROSITE-ProRule" id="PRU00278"/>
    </source>
</evidence>
<gene>
    <name evidence="10" type="ORF">CHR90_07425</name>
</gene>
<dbReference type="InterPro" id="IPR023058">
    <property type="entry name" value="PPIase_PpiC_CS"/>
</dbReference>
<dbReference type="InterPro" id="IPR046357">
    <property type="entry name" value="PPIase_dom_sf"/>
</dbReference>
<keyword evidence="11" id="KW-1185">Reference proteome</keyword>
<dbReference type="Proteomes" id="UP000216361">
    <property type="component" value="Unassembled WGS sequence"/>
</dbReference>
<keyword evidence="5 8" id="KW-0697">Rotamase</keyword>
<dbReference type="OrthoDB" id="196786at2"/>
<feature type="domain" description="PpiC" evidence="9">
    <location>
        <begin position="125"/>
        <end position="227"/>
    </location>
</feature>
<evidence type="ECO:0000256" key="2">
    <source>
        <dbReference type="ARBA" id="ARBA00007656"/>
    </source>
</evidence>
<keyword evidence="8" id="KW-0413">Isomerase</keyword>
<evidence type="ECO:0000256" key="1">
    <source>
        <dbReference type="ARBA" id="ARBA00000971"/>
    </source>
</evidence>
<organism evidence="10 11">
    <name type="scientific">Elstera cyanobacteriorum</name>
    <dbReference type="NCBI Taxonomy" id="2022747"/>
    <lineage>
        <taxon>Bacteria</taxon>
        <taxon>Pseudomonadati</taxon>
        <taxon>Pseudomonadota</taxon>
        <taxon>Alphaproteobacteria</taxon>
        <taxon>Rhodospirillales</taxon>
        <taxon>Rhodospirillaceae</taxon>
        <taxon>Elstera</taxon>
    </lineage>
</organism>
<dbReference type="InterPro" id="IPR027304">
    <property type="entry name" value="Trigger_fact/SurA_dom_sf"/>
</dbReference>
<evidence type="ECO:0000256" key="3">
    <source>
        <dbReference type="ARBA" id="ARBA00013194"/>
    </source>
</evidence>
<dbReference type="PROSITE" id="PS01096">
    <property type="entry name" value="PPIC_PPIASE_1"/>
    <property type="match status" value="1"/>
</dbReference>
<dbReference type="PANTHER" id="PTHR47245:SF2">
    <property type="entry name" value="PEPTIDYL-PROLYL CIS-TRANS ISOMERASE HP_0175-RELATED"/>
    <property type="match status" value="1"/>
</dbReference>
<comment type="caution">
    <text evidence="10">The sequence shown here is derived from an EMBL/GenBank/DDBJ whole genome shotgun (WGS) entry which is preliminary data.</text>
</comment>
<dbReference type="PANTHER" id="PTHR47245">
    <property type="entry name" value="PEPTIDYLPROLYL ISOMERASE"/>
    <property type="match status" value="1"/>
</dbReference>
<dbReference type="Pfam" id="PF00639">
    <property type="entry name" value="Rotamase"/>
    <property type="match status" value="1"/>
</dbReference>
<dbReference type="AlphaFoldDB" id="A0A255XS61"/>
<evidence type="ECO:0000256" key="7">
    <source>
        <dbReference type="ARBA" id="ARBA00031484"/>
    </source>
</evidence>
<proteinExistence type="inferred from homology"/>
<accession>A0A255XS61</accession>
<reference evidence="10 11" key="1">
    <citation type="submission" date="2017-07" db="EMBL/GenBank/DDBJ databases">
        <title>Elstera cyanobacteriorum sp. nov., a novel bacterium isolated from cyanobacterial aggregates in a eutrophic lake.</title>
        <authorList>
            <person name="Cai H."/>
        </authorList>
    </citation>
    <scope>NUCLEOTIDE SEQUENCE [LARGE SCALE GENOMIC DNA]</scope>
    <source>
        <strain evidence="10 11">TH019</strain>
    </source>
</reference>
<evidence type="ECO:0000256" key="6">
    <source>
        <dbReference type="ARBA" id="ARBA00030642"/>
    </source>
</evidence>
<name>A0A255XS61_9PROT</name>
<evidence type="ECO:0000259" key="9">
    <source>
        <dbReference type="PROSITE" id="PS50198"/>
    </source>
</evidence>
<dbReference type="InterPro" id="IPR050245">
    <property type="entry name" value="PrsA_foldase"/>
</dbReference>
<dbReference type="EMBL" id="NOXS01000031">
    <property type="protein sequence ID" value="OYQ19265.1"/>
    <property type="molecule type" value="Genomic_DNA"/>
</dbReference>
<dbReference type="RefSeq" id="WP_094408369.1">
    <property type="nucleotide sequence ID" value="NZ_BMJZ01000004.1"/>
</dbReference>
<protein>
    <recommendedName>
        <fullName evidence="4">Parvulin-like PPIase</fullName>
        <ecNumber evidence="3">5.2.1.8</ecNumber>
    </recommendedName>
    <alternativeName>
        <fullName evidence="6">Peptidyl-prolyl cis-trans isomerase plp</fullName>
    </alternativeName>
    <alternativeName>
        <fullName evidence="7">Rotamase plp</fullName>
    </alternativeName>
</protein>
<dbReference type="Gene3D" id="3.10.50.40">
    <property type="match status" value="1"/>
</dbReference>
<comment type="similarity">
    <text evidence="2">Belongs to the PpiC/parvulin rotamase family.</text>
</comment>
<sequence>MSGLQPAGDCAAKPALATQPKTISVNGVVISRAAIAQETQNHPATKPLDAMQAAARALVVRELLLQEARRLGLIPAPIADDAGRRETDDEALIRQAIEQEVVVPVADRDACQRYYVANRARFRTPDLYEVRHILLAAAPNENSGRAQASARAEALLEELARNPAAFAALAETASACPSGKTGGSLGQIGPGQTVPEFEAALSGLPVGAIAPTPVETRYGLHIVAVDRRIDGRDLPFDMVAATIAEFLTDRVQRTATRQYLSILAGRADIRGISLDATLQPLVQ</sequence>
<dbReference type="EC" id="5.2.1.8" evidence="3"/>
<dbReference type="SUPFAM" id="SSF54534">
    <property type="entry name" value="FKBP-like"/>
    <property type="match status" value="1"/>
</dbReference>
<evidence type="ECO:0000313" key="10">
    <source>
        <dbReference type="EMBL" id="OYQ19265.1"/>
    </source>
</evidence>
<dbReference type="SUPFAM" id="SSF109998">
    <property type="entry name" value="Triger factor/SurA peptide-binding domain-like"/>
    <property type="match status" value="1"/>
</dbReference>
<comment type="catalytic activity">
    <reaction evidence="1">
        <text>[protein]-peptidylproline (omega=180) = [protein]-peptidylproline (omega=0)</text>
        <dbReference type="Rhea" id="RHEA:16237"/>
        <dbReference type="Rhea" id="RHEA-COMP:10747"/>
        <dbReference type="Rhea" id="RHEA-COMP:10748"/>
        <dbReference type="ChEBI" id="CHEBI:83833"/>
        <dbReference type="ChEBI" id="CHEBI:83834"/>
        <dbReference type="EC" id="5.2.1.8"/>
    </reaction>
</comment>
<evidence type="ECO:0000256" key="5">
    <source>
        <dbReference type="ARBA" id="ARBA00023110"/>
    </source>
</evidence>
<dbReference type="InterPro" id="IPR000297">
    <property type="entry name" value="PPIase_PpiC"/>
</dbReference>
<evidence type="ECO:0000256" key="4">
    <source>
        <dbReference type="ARBA" id="ARBA00018370"/>
    </source>
</evidence>